<dbReference type="Proteomes" id="UP000887565">
    <property type="component" value="Unplaced"/>
</dbReference>
<dbReference type="SMART" id="SM00322">
    <property type="entry name" value="KH"/>
    <property type="match status" value="2"/>
</dbReference>
<reference evidence="10" key="1">
    <citation type="submission" date="2022-11" db="UniProtKB">
        <authorList>
            <consortium name="WormBaseParasite"/>
        </authorList>
    </citation>
    <scope>IDENTIFICATION</scope>
</reference>
<dbReference type="InterPro" id="IPR035979">
    <property type="entry name" value="RBD_domain_sf"/>
</dbReference>
<keyword evidence="4" id="KW-0509">mRNA transport</keyword>
<feature type="region of interest" description="Disordered" evidence="7">
    <location>
        <begin position="365"/>
        <end position="399"/>
    </location>
</feature>
<dbReference type="InterPro" id="IPR000504">
    <property type="entry name" value="RRM_dom"/>
</dbReference>
<dbReference type="AlphaFoldDB" id="A0A915IA38"/>
<evidence type="ECO:0000256" key="5">
    <source>
        <dbReference type="ARBA" id="ARBA00022845"/>
    </source>
</evidence>
<evidence type="ECO:0000256" key="1">
    <source>
        <dbReference type="ARBA" id="ARBA00009094"/>
    </source>
</evidence>
<dbReference type="GO" id="GO:0006417">
    <property type="term" value="P:regulation of translation"/>
    <property type="evidence" value="ECO:0007669"/>
    <property type="project" value="UniProtKB-KW"/>
</dbReference>
<evidence type="ECO:0000256" key="2">
    <source>
        <dbReference type="ARBA" id="ARBA00022448"/>
    </source>
</evidence>
<evidence type="ECO:0000256" key="4">
    <source>
        <dbReference type="ARBA" id="ARBA00022816"/>
    </source>
</evidence>
<dbReference type="Pfam" id="PF00013">
    <property type="entry name" value="KH_1"/>
    <property type="match status" value="2"/>
</dbReference>
<name>A0A915IA38_ROMCU</name>
<dbReference type="PANTHER" id="PTHR10288">
    <property type="entry name" value="KH DOMAIN CONTAINING RNA BINDING PROTEIN"/>
    <property type="match status" value="1"/>
</dbReference>
<dbReference type="Gene3D" id="3.30.70.330">
    <property type="match status" value="1"/>
</dbReference>
<dbReference type="SUPFAM" id="SSF54928">
    <property type="entry name" value="RNA-binding domain, RBD"/>
    <property type="match status" value="1"/>
</dbReference>
<accession>A0A915IA38</accession>
<dbReference type="PROSITE" id="PS50084">
    <property type="entry name" value="KH_TYPE_1"/>
    <property type="match status" value="2"/>
</dbReference>
<evidence type="ECO:0000313" key="10">
    <source>
        <dbReference type="WBParaSite" id="nRc.2.0.1.t11040-RA"/>
    </source>
</evidence>
<dbReference type="InterPro" id="IPR012677">
    <property type="entry name" value="Nucleotide-bd_a/b_plait_sf"/>
</dbReference>
<comment type="similarity">
    <text evidence="1">Belongs to the RRM IMP/VICKZ family.</text>
</comment>
<feature type="domain" description="RRM" evidence="8">
    <location>
        <begin position="23"/>
        <end position="97"/>
    </location>
</feature>
<evidence type="ECO:0000256" key="7">
    <source>
        <dbReference type="SAM" id="MobiDB-lite"/>
    </source>
</evidence>
<dbReference type="Pfam" id="PF00076">
    <property type="entry name" value="RRM_1"/>
    <property type="match status" value="1"/>
</dbReference>
<dbReference type="WBParaSite" id="nRc.2.0.1.t11040-RA">
    <property type="protein sequence ID" value="nRc.2.0.1.t11040-RA"/>
    <property type="gene ID" value="nRc.2.0.1.g11040"/>
</dbReference>
<dbReference type="Gene3D" id="3.30.1370.10">
    <property type="entry name" value="K Homology domain, type 1"/>
    <property type="match status" value="2"/>
</dbReference>
<keyword evidence="5" id="KW-0810">Translation regulation</keyword>
<dbReference type="PROSITE" id="PS50102">
    <property type="entry name" value="RRM"/>
    <property type="match status" value="1"/>
</dbReference>
<protein>
    <submittedName>
        <fullName evidence="10">RRM domain-containing protein</fullName>
    </submittedName>
</protein>
<organism evidence="9 10">
    <name type="scientific">Romanomermis culicivorax</name>
    <name type="common">Nematode worm</name>
    <dbReference type="NCBI Taxonomy" id="13658"/>
    <lineage>
        <taxon>Eukaryota</taxon>
        <taxon>Metazoa</taxon>
        <taxon>Ecdysozoa</taxon>
        <taxon>Nematoda</taxon>
        <taxon>Enoplea</taxon>
        <taxon>Dorylaimia</taxon>
        <taxon>Mermithida</taxon>
        <taxon>Mermithoidea</taxon>
        <taxon>Mermithidae</taxon>
        <taxon>Romanomermis</taxon>
    </lineage>
</organism>
<dbReference type="SUPFAM" id="SSF54791">
    <property type="entry name" value="Eukaryotic type KH-domain (KH-domain type I)"/>
    <property type="match status" value="2"/>
</dbReference>
<dbReference type="InterPro" id="IPR036612">
    <property type="entry name" value="KH_dom_type_1_sf"/>
</dbReference>
<proteinExistence type="inferred from homology"/>
<dbReference type="InterPro" id="IPR004087">
    <property type="entry name" value="KH_dom"/>
</dbReference>
<evidence type="ECO:0000259" key="8">
    <source>
        <dbReference type="PROSITE" id="PS50102"/>
    </source>
</evidence>
<dbReference type="GO" id="GO:0003723">
    <property type="term" value="F:RNA binding"/>
    <property type="evidence" value="ECO:0007669"/>
    <property type="project" value="UniProtKB-UniRule"/>
</dbReference>
<keyword evidence="9" id="KW-1185">Reference proteome</keyword>
<feature type="compositionally biased region" description="Low complexity" evidence="7">
    <location>
        <begin position="380"/>
        <end position="393"/>
    </location>
</feature>
<keyword evidence="3" id="KW-0677">Repeat</keyword>
<dbReference type="SMART" id="SM00360">
    <property type="entry name" value="RRM"/>
    <property type="match status" value="1"/>
</dbReference>
<evidence type="ECO:0000256" key="3">
    <source>
        <dbReference type="ARBA" id="ARBA00022737"/>
    </source>
</evidence>
<evidence type="ECO:0000313" key="9">
    <source>
        <dbReference type="Proteomes" id="UP000887565"/>
    </source>
</evidence>
<evidence type="ECO:0000256" key="6">
    <source>
        <dbReference type="PROSITE-ProRule" id="PRU00176"/>
    </source>
</evidence>
<dbReference type="OMA" id="INCEHAG"/>
<sequence>MESNASVNENHLQNNHGPAMKSNKLFIRQLPKEIEWEEFEKYLQQYGEFINCEHAGNSDSPSAVITYKTNDEAHCAMEKLNGQDYKGQGLKVSISIDRAHRNNPRRTIPNRIINGNDLGGGGGSLGAPGGRPISSEMPLRMVVNAKYVGAIIGQGGSNIRQITKDSKARCVVDVSRGLRDQFGNVEKLINVYGPPDNASKACIKIMEIVQREMQDDPANQGKILELELKIRAHNNLVGRLIGKGGGTIKRIMEETGCTIFVSNIGEISPFNMERTITIKGGNLDKMSQAEQKISNKLRQCFENDIINAPHTMYGGMHPLMSFGGDAYTSTGPYTPVGILPHASAYAAGAMTPSAAAGIQSPSGAGLLPHGASNGGGGAGTLSAPSTPAPHHFPGGAGGFPHSMANNTEVVHIWVPNNIVGALIGTK</sequence>
<keyword evidence="6" id="KW-0694">RNA-binding</keyword>
<dbReference type="InterPro" id="IPR004088">
    <property type="entry name" value="KH_dom_type_1"/>
</dbReference>
<dbReference type="CDD" id="cd22401">
    <property type="entry name" value="KH-I_IGF2BP_rpt2"/>
    <property type="match status" value="1"/>
</dbReference>
<dbReference type="GO" id="GO:0051028">
    <property type="term" value="P:mRNA transport"/>
    <property type="evidence" value="ECO:0007669"/>
    <property type="project" value="UniProtKB-KW"/>
</dbReference>
<keyword evidence="2" id="KW-0813">Transport</keyword>